<gene>
    <name evidence="3" type="ORF">FMOSSE_LOCUS680</name>
</gene>
<evidence type="ECO:0000256" key="1">
    <source>
        <dbReference type="ARBA" id="ARBA00007920"/>
    </source>
</evidence>
<dbReference type="InterPro" id="IPR007751">
    <property type="entry name" value="DUF676_lipase-like"/>
</dbReference>
<dbReference type="AlphaFoldDB" id="A0A9N8V4D6"/>
<comment type="caution">
    <text evidence="3">The sequence shown here is derived from an EMBL/GenBank/DDBJ whole genome shotgun (WGS) entry which is preliminary data.</text>
</comment>
<dbReference type="Proteomes" id="UP000789375">
    <property type="component" value="Unassembled WGS sequence"/>
</dbReference>
<dbReference type="SUPFAM" id="SSF53474">
    <property type="entry name" value="alpha/beta-Hydrolases"/>
    <property type="match status" value="1"/>
</dbReference>
<feature type="domain" description="DUF676" evidence="2">
    <location>
        <begin position="6"/>
        <end position="131"/>
    </location>
</feature>
<dbReference type="InterPro" id="IPR029058">
    <property type="entry name" value="AB_hydrolase_fold"/>
</dbReference>
<dbReference type="Gene3D" id="3.40.50.1820">
    <property type="entry name" value="alpha/beta hydrolase"/>
    <property type="match status" value="1"/>
</dbReference>
<dbReference type="PANTHER" id="PTHR47842">
    <property type="entry name" value="EXPRESSED PROTEIN"/>
    <property type="match status" value="1"/>
</dbReference>
<keyword evidence="4" id="KW-1185">Reference proteome</keyword>
<comment type="similarity">
    <text evidence="1">Belongs to the putative lipase ROG1 family.</text>
</comment>
<reference evidence="3" key="1">
    <citation type="submission" date="2021-06" db="EMBL/GenBank/DDBJ databases">
        <authorList>
            <person name="Kallberg Y."/>
            <person name="Tangrot J."/>
            <person name="Rosling A."/>
        </authorList>
    </citation>
    <scope>NUCLEOTIDE SEQUENCE</scope>
    <source>
        <strain evidence="3">87-6 pot B 2015</strain>
    </source>
</reference>
<evidence type="ECO:0000313" key="4">
    <source>
        <dbReference type="Proteomes" id="UP000789375"/>
    </source>
</evidence>
<evidence type="ECO:0000259" key="2">
    <source>
        <dbReference type="Pfam" id="PF05057"/>
    </source>
</evidence>
<dbReference type="PANTHER" id="PTHR47842:SF1">
    <property type="entry name" value="DUF676 DOMAIN-CONTAINING PROTEIN"/>
    <property type="match status" value="1"/>
</dbReference>
<sequence>MSLSRKNNLLLIFIHGFKGDDETFLDFPNRLQHVLQEKIFSIETRSIVYPRYETRGNLKEAVETFCLWLENEVKKLTGNVRVCLLGHSMGGILAADTILRYENQTIRTACKPNIIGLFAYDTPYYGVHHDVFSKTALNRFNKATQSVGSTLTLLSTVASASAISNTGLGKRSLFGMVAVGVGAVAAATYYHKDKVGKGVEWLGSHLEYVGVLFDEYALAERVENLVNVPDIVFKCYYTQIPPKNDESPKTFISLPPPEMMSNFSSLACLSEDEIAAHLGMFDPNVNPFYYDLGHVTSEHIYEMLSKSEAMRLLYTAYEYRIY</sequence>
<accession>A0A9N8V4D6</accession>
<evidence type="ECO:0000313" key="3">
    <source>
        <dbReference type="EMBL" id="CAG8439386.1"/>
    </source>
</evidence>
<dbReference type="EMBL" id="CAJVPP010000069">
    <property type="protein sequence ID" value="CAG8439386.1"/>
    <property type="molecule type" value="Genomic_DNA"/>
</dbReference>
<name>A0A9N8V4D6_FUNMO</name>
<dbReference type="Pfam" id="PF05057">
    <property type="entry name" value="DUF676"/>
    <property type="match status" value="1"/>
</dbReference>
<organism evidence="3 4">
    <name type="scientific">Funneliformis mosseae</name>
    <name type="common">Endomycorrhizal fungus</name>
    <name type="synonym">Glomus mosseae</name>
    <dbReference type="NCBI Taxonomy" id="27381"/>
    <lineage>
        <taxon>Eukaryota</taxon>
        <taxon>Fungi</taxon>
        <taxon>Fungi incertae sedis</taxon>
        <taxon>Mucoromycota</taxon>
        <taxon>Glomeromycotina</taxon>
        <taxon>Glomeromycetes</taxon>
        <taxon>Glomerales</taxon>
        <taxon>Glomeraceae</taxon>
        <taxon>Funneliformis</taxon>
    </lineage>
</organism>
<protein>
    <submittedName>
        <fullName evidence="3">12078_t:CDS:1</fullName>
    </submittedName>
</protein>
<proteinExistence type="inferred from homology"/>